<dbReference type="EMBL" id="HG994580">
    <property type="protein sequence ID" value="CAF2769202.1"/>
    <property type="molecule type" value="Genomic_DNA"/>
</dbReference>
<evidence type="ECO:0000256" key="1">
    <source>
        <dbReference type="PROSITE-ProRule" id="PRU00285"/>
    </source>
</evidence>
<dbReference type="Proteomes" id="UP000675881">
    <property type="component" value="Chromosome 1"/>
</dbReference>
<dbReference type="PANTHER" id="PTHR45640">
    <property type="entry name" value="HEAT SHOCK PROTEIN HSP-12.2-RELATED"/>
    <property type="match status" value="1"/>
</dbReference>
<dbReference type="Pfam" id="PF00011">
    <property type="entry name" value="HSP20"/>
    <property type="match status" value="2"/>
</dbReference>
<evidence type="ECO:0000259" key="4">
    <source>
        <dbReference type="PROSITE" id="PS01031"/>
    </source>
</evidence>
<dbReference type="InterPro" id="IPR008978">
    <property type="entry name" value="HSP20-like_chaperone"/>
</dbReference>
<evidence type="ECO:0000256" key="3">
    <source>
        <dbReference type="SAM" id="MobiDB-lite"/>
    </source>
</evidence>
<feature type="compositionally biased region" description="Low complexity" evidence="3">
    <location>
        <begin position="288"/>
        <end position="351"/>
    </location>
</feature>
<dbReference type="InterPro" id="IPR002068">
    <property type="entry name" value="A-crystallin/Hsp20_dom"/>
</dbReference>
<feature type="region of interest" description="Disordered" evidence="3">
    <location>
        <begin position="378"/>
        <end position="416"/>
    </location>
</feature>
<dbReference type="OrthoDB" id="1431247at2759"/>
<evidence type="ECO:0000313" key="6">
    <source>
        <dbReference type="Proteomes" id="UP000675881"/>
    </source>
</evidence>
<dbReference type="PROSITE" id="PS01031">
    <property type="entry name" value="SHSP"/>
    <property type="match status" value="2"/>
</dbReference>
<reference evidence="5" key="1">
    <citation type="submission" date="2021-02" db="EMBL/GenBank/DDBJ databases">
        <authorList>
            <person name="Bekaert M."/>
        </authorList>
    </citation>
    <scope>NUCLEOTIDE SEQUENCE</scope>
    <source>
        <strain evidence="5">IoA-00</strain>
    </source>
</reference>
<dbReference type="PANTHER" id="PTHR45640:SF26">
    <property type="entry name" value="RE23625P"/>
    <property type="match status" value="1"/>
</dbReference>
<feature type="compositionally biased region" description="Polar residues" evidence="3">
    <location>
        <begin position="226"/>
        <end position="243"/>
    </location>
</feature>
<feature type="domain" description="SHSP" evidence="4">
    <location>
        <begin position="413"/>
        <end position="502"/>
    </location>
</feature>
<dbReference type="GO" id="GO:0042026">
    <property type="term" value="P:protein refolding"/>
    <property type="evidence" value="ECO:0007669"/>
    <property type="project" value="TreeGrafter"/>
</dbReference>
<dbReference type="SUPFAM" id="SSF49764">
    <property type="entry name" value="HSP20-like chaperones"/>
    <property type="match status" value="2"/>
</dbReference>
<accession>A0A7R8CCJ0</accession>
<dbReference type="GO" id="GO:0051082">
    <property type="term" value="F:unfolded protein binding"/>
    <property type="evidence" value="ECO:0007669"/>
    <property type="project" value="TreeGrafter"/>
</dbReference>
<dbReference type="AlphaFoldDB" id="A0A7R8CCJ0"/>
<gene>
    <name evidence="5" type="ORF">LSAA_887</name>
</gene>
<feature type="compositionally biased region" description="Low complexity" evidence="3">
    <location>
        <begin position="244"/>
        <end position="264"/>
    </location>
</feature>
<evidence type="ECO:0000256" key="2">
    <source>
        <dbReference type="RuleBase" id="RU003616"/>
    </source>
</evidence>
<dbReference type="Gene3D" id="2.60.40.790">
    <property type="match status" value="2"/>
</dbReference>
<proteinExistence type="inferred from homology"/>
<feature type="domain" description="SHSP" evidence="4">
    <location>
        <begin position="103"/>
        <end position="208"/>
    </location>
</feature>
<dbReference type="GO" id="GO:0005634">
    <property type="term" value="C:nucleus"/>
    <property type="evidence" value="ECO:0007669"/>
    <property type="project" value="TreeGrafter"/>
</dbReference>
<dbReference type="CDD" id="cd06526">
    <property type="entry name" value="metazoan_ACD"/>
    <property type="match status" value="2"/>
</dbReference>
<dbReference type="PRINTS" id="PR00299">
    <property type="entry name" value="ACRYSTALLIN"/>
</dbReference>
<name>A0A7R8CCJ0_LEPSM</name>
<feature type="region of interest" description="Disordered" evidence="3">
    <location>
        <begin position="212"/>
        <end position="353"/>
    </location>
</feature>
<dbReference type="GO" id="GO:0009408">
    <property type="term" value="P:response to heat"/>
    <property type="evidence" value="ECO:0007669"/>
    <property type="project" value="TreeGrafter"/>
</dbReference>
<dbReference type="InterPro" id="IPR001436">
    <property type="entry name" value="Alpha-crystallin/sHSP_animal"/>
</dbReference>
<dbReference type="GO" id="GO:0005737">
    <property type="term" value="C:cytoplasm"/>
    <property type="evidence" value="ECO:0007669"/>
    <property type="project" value="TreeGrafter"/>
</dbReference>
<keyword evidence="6" id="KW-1185">Reference proteome</keyword>
<comment type="similarity">
    <text evidence="1 2">Belongs to the small heat shock protein (HSP20) family.</text>
</comment>
<protein>
    <submittedName>
        <fullName evidence="5">CRYAB</fullName>
    </submittedName>
</protein>
<feature type="region of interest" description="Disordered" evidence="3">
    <location>
        <begin position="1"/>
        <end position="22"/>
    </location>
</feature>
<organism evidence="5 6">
    <name type="scientific">Lepeophtheirus salmonis</name>
    <name type="common">Salmon louse</name>
    <name type="synonym">Caligus salmonis</name>
    <dbReference type="NCBI Taxonomy" id="72036"/>
    <lineage>
        <taxon>Eukaryota</taxon>
        <taxon>Metazoa</taxon>
        <taxon>Ecdysozoa</taxon>
        <taxon>Arthropoda</taxon>
        <taxon>Crustacea</taxon>
        <taxon>Multicrustacea</taxon>
        <taxon>Hexanauplia</taxon>
        <taxon>Copepoda</taxon>
        <taxon>Siphonostomatoida</taxon>
        <taxon>Caligidae</taxon>
        <taxon>Lepeophtheirus</taxon>
    </lineage>
</organism>
<evidence type="ECO:0000313" key="5">
    <source>
        <dbReference type="EMBL" id="CAF2769202.1"/>
    </source>
</evidence>
<sequence>MCNAFAIGQSPRKQRNKHNGRGGGGCTLMMIKNNNGTSGFLLTLPLPIIIIMAPTAARNVALTKKEDFFSDPFFSDLLTESDDSFQKRITVFKDKGGALALSRGQPETAHNLQVSCSNDQFLIQLELPGFSPEDFTLKTRDDVVILEAIHSSQGEVSTSRRYEKEFKMPQGVLRDQLASAYTPEGVLTISAPRQIEAPEGATIAEAMTAGSQAYTTEDGTKVAKDNQASSQMMTATSESPDGTTKSSMSVSSSSSSSSTMKSSSNMPGKMSGDFPSIAMGGGGRSNDMDSMMQKMMSQMDMGGAKSSSPFGGSSLMSQMGGTSSMQKSSFSSFSSSSSSTFQESSSSMLSSAEMNPSLKMQMPSSVGGLNIEELSTAGTDVSSMTAPPRYTVTSPPPTSEEIKHSVSGPSTRKTSDAFAPDASILLKLKEGNEYKLVLNMQQFSPENIIVKLNDERELTISAEENNEKFSQKHLVPEGIDLDQLTSSFSSDGILVIKAPKKK</sequence>